<dbReference type="AlphaFoldDB" id="A0A162NKF7"/>
<keyword evidence="13" id="KW-0012">Acyltransferase</keyword>
<evidence type="ECO:0000256" key="13">
    <source>
        <dbReference type="ARBA" id="ARBA00023315"/>
    </source>
</evidence>
<dbReference type="OrthoDB" id="286734at2759"/>
<keyword evidence="5" id="KW-0808">Transferase</keyword>
<evidence type="ECO:0000256" key="18">
    <source>
        <dbReference type="SAM" id="Phobius"/>
    </source>
</evidence>
<dbReference type="EC" id="2.3.1.n6" evidence="16"/>
<evidence type="ECO:0000256" key="14">
    <source>
        <dbReference type="ARBA" id="ARBA00025707"/>
    </source>
</evidence>
<protein>
    <recommendedName>
        <fullName evidence="17">Lysophospholipid acyltransferase 5</fullName>
        <ecNumber evidence="15">2.3.1.23</ecNumber>
        <ecNumber evidence="16">2.3.1.n6</ecNumber>
    </recommendedName>
</protein>
<evidence type="ECO:0000256" key="9">
    <source>
        <dbReference type="ARBA" id="ARBA00023098"/>
    </source>
</evidence>
<keyword evidence="12" id="KW-1208">Phospholipid metabolism</keyword>
<dbReference type="GO" id="GO:0030258">
    <property type="term" value="P:lipid modification"/>
    <property type="evidence" value="ECO:0007669"/>
    <property type="project" value="TreeGrafter"/>
</dbReference>
<proteinExistence type="predicted"/>
<organism evidence="19 20">
    <name type="scientific">Phycomyces blakesleeanus (strain ATCC 8743b / DSM 1359 / FGSC 10004 / NBRC 33097 / NRRL 1555)</name>
    <dbReference type="NCBI Taxonomy" id="763407"/>
    <lineage>
        <taxon>Eukaryota</taxon>
        <taxon>Fungi</taxon>
        <taxon>Fungi incertae sedis</taxon>
        <taxon>Mucoromycota</taxon>
        <taxon>Mucoromycotina</taxon>
        <taxon>Mucoromycetes</taxon>
        <taxon>Mucorales</taxon>
        <taxon>Phycomycetaceae</taxon>
        <taxon>Phycomyces</taxon>
    </lineage>
</organism>
<feature type="transmembrane region" description="Helical" evidence="18">
    <location>
        <begin position="424"/>
        <end position="447"/>
    </location>
</feature>
<sequence>MFFITEALSWATGVPEPTLRLLTTLMLAYPVANFYNKLYIRPLLNNQPIKTTESDRNSFILLSGLALAFYYNGRAIYHSLVTVAVSYAICYLGDHFQDRRLATAGVWVFNTAYLLLGYYFTSSDDYDISWTMTQCILCLRLMGFSFDFQDGADAEALAASEAPKTGNPLPLSFANDTPLKELPEFAQVLAYTFFPSAFLVGPQFSFSLYKRWLKAPYGGKPVSEWEETQKAQLMYMYRCVGLAILYLAVQQVIGSQYPTSYLLTDDYAALPLFKRLFIFWMAGRFTFNKYIGVWMLTEGASTLFGISYDGEDKDGQARFDGLANALPNVYELTTTIDNVIASFNINTNLWAKYYVFKRLRFLGNKNISQFATLGFLAIWHGFHIMYFVTFALEFLYIQCELVLRRRIVPSVKPLTSRNDIYKAVWKVVAWLTCTSTTSYAVVGFDLLKVGKAWTAYKNVYFIGHLAIVIILGVNALLGKPSRPLKKKIM</sequence>
<evidence type="ECO:0000256" key="10">
    <source>
        <dbReference type="ARBA" id="ARBA00023136"/>
    </source>
</evidence>
<comment type="pathway">
    <text evidence="14">Phospholipid metabolism.</text>
</comment>
<dbReference type="EMBL" id="KV440978">
    <property type="protein sequence ID" value="OAD75048.1"/>
    <property type="molecule type" value="Genomic_DNA"/>
</dbReference>
<accession>A0A162NKF7</accession>
<evidence type="ECO:0000256" key="12">
    <source>
        <dbReference type="ARBA" id="ARBA00023264"/>
    </source>
</evidence>
<dbReference type="STRING" id="763407.A0A162NKF7"/>
<dbReference type="GO" id="GO:0047184">
    <property type="term" value="F:1-acylglycerophosphocholine O-acyltransferase activity"/>
    <property type="evidence" value="ECO:0007669"/>
    <property type="project" value="UniProtKB-EC"/>
</dbReference>
<evidence type="ECO:0000256" key="7">
    <source>
        <dbReference type="ARBA" id="ARBA00022824"/>
    </source>
</evidence>
<dbReference type="InterPro" id="IPR004299">
    <property type="entry name" value="MBOAT_fam"/>
</dbReference>
<keyword evidence="4" id="KW-0444">Lipid biosynthesis</keyword>
<evidence type="ECO:0000256" key="4">
    <source>
        <dbReference type="ARBA" id="ARBA00022516"/>
    </source>
</evidence>
<dbReference type="GO" id="GO:0005783">
    <property type="term" value="C:endoplasmic reticulum"/>
    <property type="evidence" value="ECO:0007669"/>
    <property type="project" value="UniProtKB-SubCell"/>
</dbReference>
<keyword evidence="8 18" id="KW-1133">Transmembrane helix</keyword>
<name>A0A162NKF7_PHYB8</name>
<dbReference type="RefSeq" id="XP_018293088.1">
    <property type="nucleotide sequence ID" value="XM_018439264.1"/>
</dbReference>
<evidence type="ECO:0000256" key="16">
    <source>
        <dbReference type="ARBA" id="ARBA00038923"/>
    </source>
</evidence>
<dbReference type="VEuPathDB" id="FungiDB:PHYBLDRAFT_186625"/>
<evidence type="ECO:0000256" key="8">
    <source>
        <dbReference type="ARBA" id="ARBA00022989"/>
    </source>
</evidence>
<dbReference type="PANTHER" id="PTHR13906:SF14">
    <property type="entry name" value="LYSOPHOSPHOLIPID ACYLTRANSFERASE 5"/>
    <property type="match status" value="1"/>
</dbReference>
<evidence type="ECO:0000256" key="2">
    <source>
        <dbReference type="ARBA" id="ARBA00004240"/>
    </source>
</evidence>
<comment type="pathway">
    <text evidence="3">Lipid metabolism.</text>
</comment>
<keyword evidence="7" id="KW-0256">Endoplasmic reticulum</keyword>
<dbReference type="InParanoid" id="A0A162NKF7"/>
<keyword evidence="9" id="KW-0443">Lipid metabolism</keyword>
<feature type="transmembrane region" description="Helical" evidence="18">
    <location>
        <begin position="235"/>
        <end position="253"/>
    </location>
</feature>
<evidence type="ECO:0000256" key="15">
    <source>
        <dbReference type="ARBA" id="ARBA00026120"/>
    </source>
</evidence>
<keyword evidence="10 18" id="KW-0472">Membrane</keyword>
<evidence type="ECO:0000256" key="3">
    <source>
        <dbReference type="ARBA" id="ARBA00005189"/>
    </source>
</evidence>
<gene>
    <name evidence="19" type="ORF">PHYBLDRAFT_186625</name>
</gene>
<evidence type="ECO:0000256" key="5">
    <source>
        <dbReference type="ARBA" id="ARBA00022679"/>
    </source>
</evidence>
<feature type="transmembrane region" description="Helical" evidence="18">
    <location>
        <begin position="77"/>
        <end position="94"/>
    </location>
</feature>
<evidence type="ECO:0000256" key="11">
    <source>
        <dbReference type="ARBA" id="ARBA00023209"/>
    </source>
</evidence>
<dbReference type="InterPro" id="IPR049941">
    <property type="entry name" value="LPLAT_7/PORCN-like"/>
</dbReference>
<dbReference type="GO" id="GO:0006656">
    <property type="term" value="P:phosphatidylcholine biosynthetic process"/>
    <property type="evidence" value="ECO:0007669"/>
    <property type="project" value="TreeGrafter"/>
</dbReference>
<dbReference type="Proteomes" id="UP000077315">
    <property type="component" value="Unassembled WGS sequence"/>
</dbReference>
<feature type="transmembrane region" description="Helical" evidence="18">
    <location>
        <begin position="188"/>
        <end position="209"/>
    </location>
</feature>
<evidence type="ECO:0000256" key="1">
    <source>
        <dbReference type="ARBA" id="ARBA00004141"/>
    </source>
</evidence>
<reference evidence="20" key="1">
    <citation type="submission" date="2015-06" db="EMBL/GenBank/DDBJ databases">
        <title>Expansion of signal transduction pathways in fungi by whole-genome duplication.</title>
        <authorList>
            <consortium name="DOE Joint Genome Institute"/>
            <person name="Corrochano L.M."/>
            <person name="Kuo A."/>
            <person name="Marcet-Houben M."/>
            <person name="Polaino S."/>
            <person name="Salamov A."/>
            <person name="Villalobos J.M."/>
            <person name="Alvarez M.I."/>
            <person name="Avalos J."/>
            <person name="Benito E.P."/>
            <person name="Benoit I."/>
            <person name="Burger G."/>
            <person name="Camino L.P."/>
            <person name="Canovas D."/>
            <person name="Cerda-Olmedo E."/>
            <person name="Cheng J.-F."/>
            <person name="Dominguez A."/>
            <person name="Elias M."/>
            <person name="Eslava A.P."/>
            <person name="Glaser F."/>
            <person name="Grimwood J."/>
            <person name="Gutierrez G."/>
            <person name="Heitman J."/>
            <person name="Henrissat B."/>
            <person name="Iturriaga E.A."/>
            <person name="Lang B.F."/>
            <person name="Lavin J.L."/>
            <person name="Lee S."/>
            <person name="Li W."/>
            <person name="Lindquist E."/>
            <person name="Lopez-Garcia S."/>
            <person name="Luque E.M."/>
            <person name="Marcos A.T."/>
            <person name="Martin J."/>
            <person name="McCluskey K."/>
            <person name="Medina H.R."/>
            <person name="Miralles-Duran A."/>
            <person name="Miyazaki A."/>
            <person name="Munoz-Torres E."/>
            <person name="Oguiza J.A."/>
            <person name="Ohm R."/>
            <person name="Olmedo M."/>
            <person name="Orejas M."/>
            <person name="Ortiz-Castellanos L."/>
            <person name="Pisabarro A.G."/>
            <person name="Rodriguez-Romero J."/>
            <person name="Ruiz-Herrera J."/>
            <person name="Ruiz-Vazquez R."/>
            <person name="Sanz C."/>
            <person name="Schackwitz W."/>
            <person name="Schmutz J."/>
            <person name="Shahriari M."/>
            <person name="Shelest E."/>
            <person name="Silva-Franco F."/>
            <person name="Soanes D."/>
            <person name="Syed K."/>
            <person name="Tagua V.G."/>
            <person name="Talbot N.J."/>
            <person name="Thon M."/>
            <person name="De vries R.P."/>
            <person name="Wiebenga A."/>
            <person name="Yadav J.S."/>
            <person name="Braun E.L."/>
            <person name="Baker S."/>
            <person name="Garre V."/>
            <person name="Horwitz B."/>
            <person name="Torres-Martinez S."/>
            <person name="Idnurm A."/>
            <person name="Herrera-Estrella A."/>
            <person name="Gabaldon T."/>
            <person name="Grigoriev I.V."/>
        </authorList>
    </citation>
    <scope>NUCLEOTIDE SEQUENCE [LARGE SCALE GENOMIC DNA]</scope>
    <source>
        <strain evidence="20">NRRL 1555(-)</strain>
    </source>
</reference>
<dbReference type="FunCoup" id="A0A162NKF7">
    <property type="interactions" value="209"/>
</dbReference>
<evidence type="ECO:0000256" key="17">
    <source>
        <dbReference type="ARBA" id="ARBA00039721"/>
    </source>
</evidence>
<keyword evidence="11" id="KW-0594">Phospholipid biosynthesis</keyword>
<evidence type="ECO:0000313" key="20">
    <source>
        <dbReference type="Proteomes" id="UP000077315"/>
    </source>
</evidence>
<evidence type="ECO:0000313" key="19">
    <source>
        <dbReference type="EMBL" id="OAD75048.1"/>
    </source>
</evidence>
<feature type="transmembrane region" description="Helical" evidence="18">
    <location>
        <begin position="384"/>
        <end position="403"/>
    </location>
</feature>
<keyword evidence="20" id="KW-1185">Reference proteome</keyword>
<dbReference type="GeneID" id="29000170"/>
<comment type="subcellular location">
    <subcellularLocation>
        <location evidence="2">Endoplasmic reticulum</location>
    </subcellularLocation>
    <subcellularLocation>
        <location evidence="1">Membrane</location>
        <topology evidence="1">Multi-pass membrane protein</topology>
    </subcellularLocation>
</comment>
<dbReference type="EC" id="2.3.1.23" evidence="15"/>
<dbReference type="GO" id="GO:0016020">
    <property type="term" value="C:membrane"/>
    <property type="evidence" value="ECO:0007669"/>
    <property type="project" value="UniProtKB-SubCell"/>
</dbReference>
<dbReference type="PANTHER" id="PTHR13906">
    <property type="entry name" value="PORCUPINE"/>
    <property type="match status" value="1"/>
</dbReference>
<feature type="transmembrane region" description="Helical" evidence="18">
    <location>
        <begin position="101"/>
        <end position="120"/>
    </location>
</feature>
<dbReference type="GO" id="GO:0071617">
    <property type="term" value="F:lysophospholipid acyltransferase activity"/>
    <property type="evidence" value="ECO:0007669"/>
    <property type="project" value="TreeGrafter"/>
</dbReference>
<feature type="transmembrane region" description="Helical" evidence="18">
    <location>
        <begin position="459"/>
        <end position="477"/>
    </location>
</feature>
<keyword evidence="6 18" id="KW-0812">Transmembrane</keyword>
<dbReference type="Pfam" id="PF03062">
    <property type="entry name" value="MBOAT"/>
    <property type="match status" value="1"/>
</dbReference>
<evidence type="ECO:0000256" key="6">
    <source>
        <dbReference type="ARBA" id="ARBA00022692"/>
    </source>
</evidence>